<dbReference type="RefSeq" id="WP_338250042.1">
    <property type="nucleotide sequence ID" value="NZ_AP028907.1"/>
</dbReference>
<dbReference type="Proteomes" id="UP001341135">
    <property type="component" value="Chromosome"/>
</dbReference>
<reference evidence="1 2" key="1">
    <citation type="submission" date="2023-09" db="EMBL/GenBank/DDBJ databases">
        <title>Pyrofollis japonicus gen. nov. sp. nov., a novel member of the family Pyrodictiaceae isolated from the Iheya North hydrothermal field.</title>
        <authorList>
            <person name="Miyazaki U."/>
            <person name="Sanari M."/>
            <person name="Tame A."/>
            <person name="Kitajima M."/>
            <person name="Okamoto A."/>
            <person name="Sawayama S."/>
            <person name="Miyazaki J."/>
            <person name="Takai K."/>
            <person name="Nakagawa S."/>
        </authorList>
    </citation>
    <scope>NUCLEOTIDE SEQUENCE [LARGE SCALE GENOMIC DNA]</scope>
    <source>
        <strain evidence="1 2">AV2</strain>
    </source>
</reference>
<name>A0ABN6ZQV9_9CREN</name>
<gene>
    <name evidence="1" type="ORF">PABY_21510</name>
</gene>
<evidence type="ECO:0000313" key="2">
    <source>
        <dbReference type="Proteomes" id="UP001341135"/>
    </source>
</evidence>
<proteinExistence type="predicted"/>
<sequence length="79" mass="9039">MVEVLLRRGLSRDVIAGMVWLLLRSAGCMRPREIAEALRAMGVDVGRGKVQDTLVEYTGRLWKRVQRRGHVVYCAEERV</sequence>
<dbReference type="EMBL" id="AP028907">
    <property type="protein sequence ID" value="BES82584.1"/>
    <property type="molecule type" value="Genomic_DNA"/>
</dbReference>
<dbReference type="GeneID" id="89290157"/>
<keyword evidence="2" id="KW-1185">Reference proteome</keyword>
<evidence type="ECO:0000313" key="1">
    <source>
        <dbReference type="EMBL" id="BES82584.1"/>
    </source>
</evidence>
<accession>A0ABN6ZQV9</accession>
<organism evidence="1 2">
    <name type="scientific">Pyrodictium abyssi</name>
    <dbReference type="NCBI Taxonomy" id="54256"/>
    <lineage>
        <taxon>Archaea</taxon>
        <taxon>Thermoproteota</taxon>
        <taxon>Thermoprotei</taxon>
        <taxon>Desulfurococcales</taxon>
        <taxon>Pyrodictiaceae</taxon>
        <taxon>Pyrodictium</taxon>
    </lineage>
</organism>
<protein>
    <submittedName>
        <fullName evidence="1">Uncharacterized protein</fullName>
    </submittedName>
</protein>